<dbReference type="OrthoDB" id="3265020at2759"/>
<name>A0A9P5N596_9AGAM</name>
<accession>A0A9P5N596</accession>
<dbReference type="Proteomes" id="UP000759537">
    <property type="component" value="Unassembled WGS sequence"/>
</dbReference>
<evidence type="ECO:0000259" key="1">
    <source>
        <dbReference type="Pfam" id="PF20976"/>
    </source>
</evidence>
<evidence type="ECO:0000313" key="3">
    <source>
        <dbReference type="Proteomes" id="UP000759537"/>
    </source>
</evidence>
<organism evidence="2 3">
    <name type="scientific">Russula ochroleuca</name>
    <dbReference type="NCBI Taxonomy" id="152965"/>
    <lineage>
        <taxon>Eukaryota</taxon>
        <taxon>Fungi</taxon>
        <taxon>Dikarya</taxon>
        <taxon>Basidiomycota</taxon>
        <taxon>Agaricomycotina</taxon>
        <taxon>Agaricomycetes</taxon>
        <taxon>Russulales</taxon>
        <taxon>Russulaceae</taxon>
        <taxon>Russula</taxon>
    </lineage>
</organism>
<reference evidence="2" key="1">
    <citation type="submission" date="2019-10" db="EMBL/GenBank/DDBJ databases">
        <authorList>
            <consortium name="DOE Joint Genome Institute"/>
            <person name="Kuo A."/>
            <person name="Miyauchi S."/>
            <person name="Kiss E."/>
            <person name="Drula E."/>
            <person name="Kohler A."/>
            <person name="Sanchez-Garcia M."/>
            <person name="Andreopoulos B."/>
            <person name="Barry K.W."/>
            <person name="Bonito G."/>
            <person name="Buee M."/>
            <person name="Carver A."/>
            <person name="Chen C."/>
            <person name="Cichocki N."/>
            <person name="Clum A."/>
            <person name="Culley D."/>
            <person name="Crous P.W."/>
            <person name="Fauchery L."/>
            <person name="Girlanda M."/>
            <person name="Hayes R."/>
            <person name="Keri Z."/>
            <person name="LaButti K."/>
            <person name="Lipzen A."/>
            <person name="Lombard V."/>
            <person name="Magnuson J."/>
            <person name="Maillard F."/>
            <person name="Morin E."/>
            <person name="Murat C."/>
            <person name="Nolan M."/>
            <person name="Ohm R."/>
            <person name="Pangilinan J."/>
            <person name="Pereira M."/>
            <person name="Perotto S."/>
            <person name="Peter M."/>
            <person name="Riley R."/>
            <person name="Sitrit Y."/>
            <person name="Stielow B."/>
            <person name="Szollosi G."/>
            <person name="Zifcakova L."/>
            <person name="Stursova M."/>
            <person name="Spatafora J.W."/>
            <person name="Tedersoo L."/>
            <person name="Vaario L.-M."/>
            <person name="Yamada A."/>
            <person name="Yan M."/>
            <person name="Wang P."/>
            <person name="Xu J."/>
            <person name="Bruns T."/>
            <person name="Baldrian P."/>
            <person name="Vilgalys R."/>
            <person name="Henrissat B."/>
            <person name="Grigoriev I.V."/>
            <person name="Hibbett D."/>
            <person name="Nagy L.G."/>
            <person name="Martin F.M."/>
        </authorList>
    </citation>
    <scope>NUCLEOTIDE SEQUENCE</scope>
    <source>
        <strain evidence="2">Prilba</strain>
    </source>
</reference>
<proteinExistence type="predicted"/>
<sequence length="113" mass="11878">MRITPAITPLPQTHHYIRFSISPPLDSADGGALQVRRTLQNALTQSFGAALSHVYLDVLWVATSGAECVVRTSPSDAASVMAAIAVANGSPRLSTLKESPFLPSVSGESGKIF</sequence>
<comment type="caution">
    <text evidence="2">The sequence shown here is derived from an EMBL/GenBank/DDBJ whole genome shotgun (WGS) entry which is preliminary data.</text>
</comment>
<feature type="domain" description="Ribonucleases P/MRP subunit Pop8-like" evidence="1">
    <location>
        <begin position="32"/>
        <end position="85"/>
    </location>
</feature>
<dbReference type="Pfam" id="PF20976">
    <property type="entry name" value="Pop8"/>
    <property type="match status" value="1"/>
</dbReference>
<dbReference type="AlphaFoldDB" id="A0A9P5N596"/>
<protein>
    <recommendedName>
        <fullName evidence="1">Ribonucleases P/MRP subunit Pop8-like domain-containing protein</fullName>
    </recommendedName>
</protein>
<dbReference type="EMBL" id="WHVB01000001">
    <property type="protein sequence ID" value="KAF8486797.1"/>
    <property type="molecule type" value="Genomic_DNA"/>
</dbReference>
<evidence type="ECO:0000313" key="2">
    <source>
        <dbReference type="EMBL" id="KAF8486797.1"/>
    </source>
</evidence>
<reference evidence="2" key="2">
    <citation type="journal article" date="2020" name="Nat. Commun.">
        <title>Large-scale genome sequencing of mycorrhizal fungi provides insights into the early evolution of symbiotic traits.</title>
        <authorList>
            <person name="Miyauchi S."/>
            <person name="Kiss E."/>
            <person name="Kuo A."/>
            <person name="Drula E."/>
            <person name="Kohler A."/>
            <person name="Sanchez-Garcia M."/>
            <person name="Morin E."/>
            <person name="Andreopoulos B."/>
            <person name="Barry K.W."/>
            <person name="Bonito G."/>
            <person name="Buee M."/>
            <person name="Carver A."/>
            <person name="Chen C."/>
            <person name="Cichocki N."/>
            <person name="Clum A."/>
            <person name="Culley D."/>
            <person name="Crous P.W."/>
            <person name="Fauchery L."/>
            <person name="Girlanda M."/>
            <person name="Hayes R.D."/>
            <person name="Keri Z."/>
            <person name="LaButti K."/>
            <person name="Lipzen A."/>
            <person name="Lombard V."/>
            <person name="Magnuson J."/>
            <person name="Maillard F."/>
            <person name="Murat C."/>
            <person name="Nolan M."/>
            <person name="Ohm R.A."/>
            <person name="Pangilinan J."/>
            <person name="Pereira M.F."/>
            <person name="Perotto S."/>
            <person name="Peter M."/>
            <person name="Pfister S."/>
            <person name="Riley R."/>
            <person name="Sitrit Y."/>
            <person name="Stielow J.B."/>
            <person name="Szollosi G."/>
            <person name="Zifcakova L."/>
            <person name="Stursova M."/>
            <person name="Spatafora J.W."/>
            <person name="Tedersoo L."/>
            <person name="Vaario L.M."/>
            <person name="Yamada A."/>
            <person name="Yan M."/>
            <person name="Wang P."/>
            <person name="Xu J."/>
            <person name="Bruns T."/>
            <person name="Baldrian P."/>
            <person name="Vilgalys R."/>
            <person name="Dunand C."/>
            <person name="Henrissat B."/>
            <person name="Grigoriev I.V."/>
            <person name="Hibbett D."/>
            <person name="Nagy L.G."/>
            <person name="Martin F.M."/>
        </authorList>
    </citation>
    <scope>NUCLEOTIDE SEQUENCE</scope>
    <source>
        <strain evidence="2">Prilba</strain>
    </source>
</reference>
<keyword evidence="3" id="KW-1185">Reference proteome</keyword>
<gene>
    <name evidence="2" type="ORF">DFH94DRAFT_621370</name>
</gene>
<dbReference type="InterPro" id="IPR049128">
    <property type="entry name" value="Pop8-like_dom"/>
</dbReference>